<dbReference type="InterPro" id="IPR008920">
    <property type="entry name" value="TF_FadR/GntR_C"/>
</dbReference>
<evidence type="ECO:0000256" key="3">
    <source>
        <dbReference type="ARBA" id="ARBA00023163"/>
    </source>
</evidence>
<reference evidence="5 6" key="1">
    <citation type="submission" date="2024-11" db="EMBL/GenBank/DDBJ databases">
        <authorList>
            <person name="Heng Y.C."/>
            <person name="Lim A.C.H."/>
            <person name="Lee J.K.Y."/>
            <person name="Kittelmann S."/>
        </authorList>
    </citation>
    <scope>NUCLEOTIDE SEQUENCE [LARGE SCALE GENOMIC DNA]</scope>
    <source>
        <strain evidence="5 6">WILCCON 0112</strain>
    </source>
</reference>
<keyword evidence="3" id="KW-0804">Transcription</keyword>
<dbReference type="Gene3D" id="1.20.120.530">
    <property type="entry name" value="GntR ligand-binding domain-like"/>
    <property type="match status" value="1"/>
</dbReference>
<evidence type="ECO:0000313" key="5">
    <source>
        <dbReference type="EMBL" id="MFL0167543.1"/>
    </source>
</evidence>
<dbReference type="SMART" id="SM00345">
    <property type="entry name" value="HTH_GNTR"/>
    <property type="match status" value="1"/>
</dbReference>
<dbReference type="SUPFAM" id="SSF48008">
    <property type="entry name" value="GntR ligand-binding domain-like"/>
    <property type="match status" value="1"/>
</dbReference>
<sequence length="216" mass="24735">MNRLKAINKNTTLSDKAYQIIKQAIIANELKPGDLLTEEKLAEQLQISRTPIKAALGRLIYEEFAYVNDNKNVVVLEVSSQDVKDITVVRISLEPVVISLLEGKITDEQIEYLENINQKQRISFENGKNEEFLALDYEFHTKLAEYTENQYLMQMVGKANLVVRRFLSLSGPGIKSNMKAIEEHEEIVKCLKNGEFSIAKEAMNEHLGNVRDRFLF</sequence>
<feature type="domain" description="HTH gntR-type" evidence="4">
    <location>
        <begin position="11"/>
        <end position="78"/>
    </location>
</feature>
<comment type="caution">
    <text evidence="5">The sequence shown here is derived from an EMBL/GenBank/DDBJ whole genome shotgun (WGS) entry which is preliminary data.</text>
</comment>
<dbReference type="Pfam" id="PF00392">
    <property type="entry name" value="GntR"/>
    <property type="match status" value="1"/>
</dbReference>
<dbReference type="PROSITE" id="PS50949">
    <property type="entry name" value="HTH_GNTR"/>
    <property type="match status" value="1"/>
</dbReference>
<evidence type="ECO:0000256" key="2">
    <source>
        <dbReference type="ARBA" id="ARBA00023125"/>
    </source>
</evidence>
<dbReference type="RefSeq" id="WP_406762322.1">
    <property type="nucleotide sequence ID" value="NZ_JBJIAB010000035.1"/>
</dbReference>
<evidence type="ECO:0000313" key="6">
    <source>
        <dbReference type="Proteomes" id="UP001623600"/>
    </source>
</evidence>
<gene>
    <name evidence="5" type="ORF">ACJDTP_20955</name>
</gene>
<dbReference type="PANTHER" id="PTHR43537">
    <property type="entry name" value="TRANSCRIPTIONAL REGULATOR, GNTR FAMILY"/>
    <property type="match status" value="1"/>
</dbReference>
<dbReference type="Pfam" id="PF07729">
    <property type="entry name" value="FCD"/>
    <property type="match status" value="1"/>
</dbReference>
<proteinExistence type="predicted"/>
<dbReference type="InterPro" id="IPR000524">
    <property type="entry name" value="Tscrpt_reg_HTH_GntR"/>
</dbReference>
<dbReference type="InterPro" id="IPR036388">
    <property type="entry name" value="WH-like_DNA-bd_sf"/>
</dbReference>
<keyword evidence="6" id="KW-1185">Reference proteome</keyword>
<dbReference type="PANTHER" id="PTHR43537:SF24">
    <property type="entry name" value="GLUCONATE OPERON TRANSCRIPTIONAL REPRESSOR"/>
    <property type="match status" value="1"/>
</dbReference>
<protein>
    <submittedName>
        <fullName evidence="5">GntR family transcriptional regulator</fullName>
    </submittedName>
</protein>
<accession>A0ABW8S9M8</accession>
<dbReference type="SMART" id="SM00895">
    <property type="entry name" value="FCD"/>
    <property type="match status" value="1"/>
</dbReference>
<organism evidence="5 6">
    <name type="scientific">Candidatus Clostridium helianthi</name>
    <dbReference type="NCBI Taxonomy" id="3381660"/>
    <lineage>
        <taxon>Bacteria</taxon>
        <taxon>Bacillati</taxon>
        <taxon>Bacillota</taxon>
        <taxon>Clostridia</taxon>
        <taxon>Eubacteriales</taxon>
        <taxon>Clostridiaceae</taxon>
        <taxon>Clostridium</taxon>
    </lineage>
</organism>
<keyword evidence="1" id="KW-0805">Transcription regulation</keyword>
<dbReference type="Gene3D" id="1.10.10.10">
    <property type="entry name" value="Winged helix-like DNA-binding domain superfamily/Winged helix DNA-binding domain"/>
    <property type="match status" value="1"/>
</dbReference>
<dbReference type="InterPro" id="IPR036390">
    <property type="entry name" value="WH_DNA-bd_sf"/>
</dbReference>
<name>A0ABW8S9M8_9CLOT</name>
<dbReference type="InterPro" id="IPR011711">
    <property type="entry name" value="GntR_C"/>
</dbReference>
<evidence type="ECO:0000259" key="4">
    <source>
        <dbReference type="PROSITE" id="PS50949"/>
    </source>
</evidence>
<dbReference type="Proteomes" id="UP001623600">
    <property type="component" value="Unassembled WGS sequence"/>
</dbReference>
<keyword evidence="2" id="KW-0238">DNA-binding</keyword>
<dbReference type="SUPFAM" id="SSF46785">
    <property type="entry name" value="Winged helix' DNA-binding domain"/>
    <property type="match status" value="1"/>
</dbReference>
<evidence type="ECO:0000256" key="1">
    <source>
        <dbReference type="ARBA" id="ARBA00023015"/>
    </source>
</evidence>
<dbReference type="EMBL" id="JBJIAB010000035">
    <property type="protein sequence ID" value="MFL0167543.1"/>
    <property type="molecule type" value="Genomic_DNA"/>
</dbReference>